<dbReference type="PANTHER" id="PTHR46797">
    <property type="entry name" value="HTH-TYPE TRANSCRIPTIONAL REGULATOR"/>
    <property type="match status" value="1"/>
</dbReference>
<dbReference type="Proteomes" id="UP001165395">
    <property type="component" value="Unassembled WGS sequence"/>
</dbReference>
<evidence type="ECO:0000256" key="1">
    <source>
        <dbReference type="ARBA" id="ARBA00023125"/>
    </source>
</evidence>
<dbReference type="InterPro" id="IPR050807">
    <property type="entry name" value="TransReg_Diox_bact_type"/>
</dbReference>
<accession>A0ABS8D9V1</accession>
<dbReference type="Pfam" id="PF01381">
    <property type="entry name" value="HTH_3"/>
    <property type="match status" value="1"/>
</dbReference>
<comment type="caution">
    <text evidence="3">The sequence shown here is derived from an EMBL/GenBank/DDBJ whole genome shotgun (WGS) entry which is preliminary data.</text>
</comment>
<organism evidence="3 4">
    <name type="scientific">Leeia speluncae</name>
    <dbReference type="NCBI Taxonomy" id="2884804"/>
    <lineage>
        <taxon>Bacteria</taxon>
        <taxon>Pseudomonadati</taxon>
        <taxon>Pseudomonadota</taxon>
        <taxon>Betaproteobacteria</taxon>
        <taxon>Neisseriales</taxon>
        <taxon>Leeiaceae</taxon>
        <taxon>Leeia</taxon>
    </lineage>
</organism>
<dbReference type="Gene3D" id="1.10.260.40">
    <property type="entry name" value="lambda repressor-like DNA-binding domains"/>
    <property type="match status" value="1"/>
</dbReference>
<dbReference type="EMBL" id="JAJBZT010000011">
    <property type="protein sequence ID" value="MCB6184988.1"/>
    <property type="molecule type" value="Genomic_DNA"/>
</dbReference>
<dbReference type="RefSeq" id="WP_227181805.1">
    <property type="nucleotide sequence ID" value="NZ_JAJBZT010000011.1"/>
</dbReference>
<dbReference type="SMART" id="SM00530">
    <property type="entry name" value="HTH_XRE"/>
    <property type="match status" value="1"/>
</dbReference>
<protein>
    <submittedName>
        <fullName evidence="3">XRE family transcriptional regulator</fullName>
    </submittedName>
</protein>
<evidence type="ECO:0000313" key="4">
    <source>
        <dbReference type="Proteomes" id="UP001165395"/>
    </source>
</evidence>
<name>A0ABS8D9V1_9NEIS</name>
<dbReference type="InterPro" id="IPR001387">
    <property type="entry name" value="Cro/C1-type_HTH"/>
</dbReference>
<reference evidence="3" key="1">
    <citation type="submission" date="2021-10" db="EMBL/GenBank/DDBJ databases">
        <title>The complete genome sequence of Leeia sp. TBRC 13508.</title>
        <authorList>
            <person name="Charoenyingcharoen P."/>
            <person name="Yukphan P."/>
        </authorList>
    </citation>
    <scope>NUCLEOTIDE SEQUENCE</scope>
    <source>
        <strain evidence="3">TBRC 13508</strain>
    </source>
</reference>
<gene>
    <name evidence="3" type="ORF">LIN78_15685</name>
</gene>
<sequence length="189" mass="20730">MNADHLIAIKIKQLRKAAKLSLEQLAERSGVSRSTISLIERSETSATATALNKLADALGISLASLFSDTGASDASSPLSRFIDQPTWQDPASGYIRRQISPSIKDAPIELTEVTFPPNQQIIFDNPLRSITIFQQIWMMEGEIEISQEGQTWLLSKGDCLSISLTTQITFHNPGKTTAKYLSAIASHQK</sequence>
<dbReference type="Gene3D" id="2.60.120.10">
    <property type="entry name" value="Jelly Rolls"/>
    <property type="match status" value="1"/>
</dbReference>
<dbReference type="InterPro" id="IPR010982">
    <property type="entry name" value="Lambda_DNA-bd_dom_sf"/>
</dbReference>
<dbReference type="InterPro" id="IPR014710">
    <property type="entry name" value="RmlC-like_jellyroll"/>
</dbReference>
<evidence type="ECO:0000259" key="2">
    <source>
        <dbReference type="PROSITE" id="PS50943"/>
    </source>
</evidence>
<dbReference type="CDD" id="cd02209">
    <property type="entry name" value="cupin_XRE_C"/>
    <property type="match status" value="1"/>
</dbReference>
<keyword evidence="4" id="KW-1185">Reference proteome</keyword>
<dbReference type="PANTHER" id="PTHR46797:SF10">
    <property type="entry name" value="BLR1115 PROTEIN"/>
    <property type="match status" value="1"/>
</dbReference>
<dbReference type="InterPro" id="IPR011051">
    <property type="entry name" value="RmlC_Cupin_sf"/>
</dbReference>
<dbReference type="PROSITE" id="PS50943">
    <property type="entry name" value="HTH_CROC1"/>
    <property type="match status" value="1"/>
</dbReference>
<dbReference type="SUPFAM" id="SSF47413">
    <property type="entry name" value="lambda repressor-like DNA-binding domains"/>
    <property type="match status" value="1"/>
</dbReference>
<dbReference type="CDD" id="cd00093">
    <property type="entry name" value="HTH_XRE"/>
    <property type="match status" value="1"/>
</dbReference>
<evidence type="ECO:0000313" key="3">
    <source>
        <dbReference type="EMBL" id="MCB6184988.1"/>
    </source>
</evidence>
<feature type="domain" description="HTH cro/C1-type" evidence="2">
    <location>
        <begin position="11"/>
        <end position="65"/>
    </location>
</feature>
<dbReference type="SUPFAM" id="SSF51182">
    <property type="entry name" value="RmlC-like cupins"/>
    <property type="match status" value="1"/>
</dbReference>
<proteinExistence type="predicted"/>
<keyword evidence="1" id="KW-0238">DNA-binding</keyword>